<dbReference type="Proteomes" id="UP000242637">
    <property type="component" value="Chromosome 1"/>
</dbReference>
<feature type="domain" description="M23ase beta-sheet core" evidence="1">
    <location>
        <begin position="84"/>
        <end position="179"/>
    </location>
</feature>
<organism evidence="2 3">
    <name type="scientific">Dermatophilus congolensis</name>
    <dbReference type="NCBI Taxonomy" id="1863"/>
    <lineage>
        <taxon>Bacteria</taxon>
        <taxon>Bacillati</taxon>
        <taxon>Actinomycetota</taxon>
        <taxon>Actinomycetes</taxon>
        <taxon>Micrococcales</taxon>
        <taxon>Dermatophilaceae</taxon>
        <taxon>Dermatophilus</taxon>
    </lineage>
</organism>
<keyword evidence="3" id="KW-1185">Reference proteome</keyword>
<dbReference type="RefSeq" id="WP_051277663.1">
    <property type="nucleotide sequence ID" value="NZ_JAAFNI010000001.1"/>
</dbReference>
<dbReference type="SUPFAM" id="SSF51261">
    <property type="entry name" value="Duplicated hybrid motif"/>
    <property type="match status" value="1"/>
</dbReference>
<protein>
    <submittedName>
        <fullName evidence="2">Septal ring factor</fullName>
    </submittedName>
</protein>
<dbReference type="KEGG" id="dco:SAMEA4475696_0748"/>
<evidence type="ECO:0000313" key="2">
    <source>
        <dbReference type="EMBL" id="SNV19595.1"/>
    </source>
</evidence>
<dbReference type="OrthoDB" id="1099523at2"/>
<dbReference type="PANTHER" id="PTHR21666:SF270">
    <property type="entry name" value="MUREIN HYDROLASE ACTIVATOR ENVC"/>
    <property type="match status" value="1"/>
</dbReference>
<dbReference type="PANTHER" id="PTHR21666">
    <property type="entry name" value="PEPTIDASE-RELATED"/>
    <property type="match status" value="1"/>
</dbReference>
<evidence type="ECO:0000313" key="3">
    <source>
        <dbReference type="Proteomes" id="UP000242637"/>
    </source>
</evidence>
<dbReference type="InterPro" id="IPR050570">
    <property type="entry name" value="Cell_wall_metabolism_enzyme"/>
</dbReference>
<dbReference type="InterPro" id="IPR011055">
    <property type="entry name" value="Dup_hybrid_motif"/>
</dbReference>
<dbReference type="STRING" id="1121387.GCA_000429885_01844"/>
<dbReference type="CDD" id="cd12797">
    <property type="entry name" value="M23_peptidase"/>
    <property type="match status" value="1"/>
</dbReference>
<dbReference type="GO" id="GO:0004222">
    <property type="term" value="F:metalloendopeptidase activity"/>
    <property type="evidence" value="ECO:0007669"/>
    <property type="project" value="TreeGrafter"/>
</dbReference>
<name>A0A239VBP8_9MICO</name>
<accession>A0A239VBP8</accession>
<proteinExistence type="predicted"/>
<reference evidence="2 3" key="1">
    <citation type="submission" date="2017-06" db="EMBL/GenBank/DDBJ databases">
        <authorList>
            <consortium name="Pathogen Informatics"/>
        </authorList>
    </citation>
    <scope>NUCLEOTIDE SEQUENCE [LARGE SCALE GENOMIC DNA]</scope>
    <source>
        <strain evidence="2 3">NCTC13039</strain>
    </source>
</reference>
<dbReference type="Gene3D" id="2.70.70.10">
    <property type="entry name" value="Glucose Permease (Domain IIA)"/>
    <property type="match status" value="1"/>
</dbReference>
<dbReference type="Pfam" id="PF01551">
    <property type="entry name" value="Peptidase_M23"/>
    <property type="match status" value="1"/>
</dbReference>
<dbReference type="GeneID" id="63459012"/>
<evidence type="ECO:0000259" key="1">
    <source>
        <dbReference type="Pfam" id="PF01551"/>
    </source>
</evidence>
<gene>
    <name evidence="2" type="primary">envC</name>
    <name evidence="2" type="ORF">SAMEA4475696_00748</name>
</gene>
<dbReference type="InterPro" id="IPR016047">
    <property type="entry name" value="M23ase_b-sheet_dom"/>
</dbReference>
<sequence>MSQYQGRHRAQKQQNNVGRGIVASAALAAGIGLVGNGTAEAAAPAIAGQTAASSAAQAAVKSFAFAAPVTGTHISSGFGMRWGRMHKGVDFAGRKGTPIRAVAAGRVTVASNLAGYGKVVYVDHGDGTQTRYAHLNCFSTKVGARVKAGEKIGELGNTGHSTGPHLHFEVRIKGRAINPLPWLDARGVRP</sequence>
<dbReference type="EMBL" id="LT906453">
    <property type="protein sequence ID" value="SNV19595.1"/>
    <property type="molecule type" value="Genomic_DNA"/>
</dbReference>
<dbReference type="AlphaFoldDB" id="A0A239VBP8"/>